<organism evidence="2 3">
    <name type="scientific">Saliphagus infecundisoli</name>
    <dbReference type="NCBI Taxonomy" id="1849069"/>
    <lineage>
        <taxon>Archaea</taxon>
        <taxon>Methanobacteriati</taxon>
        <taxon>Methanobacteriota</taxon>
        <taxon>Stenosarchaea group</taxon>
        <taxon>Halobacteria</taxon>
        <taxon>Halobacteriales</taxon>
        <taxon>Natrialbaceae</taxon>
        <taxon>Saliphagus</taxon>
    </lineage>
</organism>
<dbReference type="EMBL" id="JBHSJG010000049">
    <property type="protein sequence ID" value="MFC4989515.1"/>
    <property type="molecule type" value="Genomic_DNA"/>
</dbReference>
<comment type="caution">
    <text evidence="2">The sequence shown here is derived from an EMBL/GenBank/DDBJ whole genome shotgun (WGS) entry which is preliminary data.</text>
</comment>
<gene>
    <name evidence="2" type="ORF">ACFPFO_17475</name>
</gene>
<dbReference type="Proteomes" id="UP001595925">
    <property type="component" value="Unassembled WGS sequence"/>
</dbReference>
<proteinExistence type="predicted"/>
<keyword evidence="3" id="KW-1185">Reference proteome</keyword>
<protein>
    <submittedName>
        <fullName evidence="2">Uncharacterized protein</fullName>
    </submittedName>
</protein>
<accession>A0ABD5QIM5</accession>
<dbReference type="RefSeq" id="WP_224827746.1">
    <property type="nucleotide sequence ID" value="NZ_JAIVEF010000002.1"/>
</dbReference>
<feature type="region of interest" description="Disordered" evidence="1">
    <location>
        <begin position="65"/>
        <end position="128"/>
    </location>
</feature>
<reference evidence="2 3" key="1">
    <citation type="journal article" date="2019" name="Int. J. Syst. Evol. Microbiol.">
        <title>The Global Catalogue of Microorganisms (GCM) 10K type strain sequencing project: providing services to taxonomists for standard genome sequencing and annotation.</title>
        <authorList>
            <consortium name="The Broad Institute Genomics Platform"/>
            <consortium name="The Broad Institute Genome Sequencing Center for Infectious Disease"/>
            <person name="Wu L."/>
            <person name="Ma J."/>
        </authorList>
    </citation>
    <scope>NUCLEOTIDE SEQUENCE [LARGE SCALE GENOMIC DNA]</scope>
    <source>
        <strain evidence="2 3">CGMCC 1.15824</strain>
    </source>
</reference>
<evidence type="ECO:0000313" key="2">
    <source>
        <dbReference type="EMBL" id="MFC4989515.1"/>
    </source>
</evidence>
<sequence>MKLHVIDGDGTAAVIHDDLEIESEDPISAELRAFLERTERAREGPVSLESLEAEFLVELYVETPVRRVEPASEGRPRLRWERPPARYGPPTSERREHVETGGVDRGDGFEPDSHTRSPSADGADGADE</sequence>
<evidence type="ECO:0000256" key="1">
    <source>
        <dbReference type="SAM" id="MobiDB-lite"/>
    </source>
</evidence>
<feature type="compositionally biased region" description="Basic and acidic residues" evidence="1">
    <location>
        <begin position="65"/>
        <end position="84"/>
    </location>
</feature>
<evidence type="ECO:0000313" key="3">
    <source>
        <dbReference type="Proteomes" id="UP001595925"/>
    </source>
</evidence>
<name>A0ABD5QIM5_9EURY</name>
<dbReference type="AlphaFoldDB" id="A0ABD5QIM5"/>
<feature type="compositionally biased region" description="Basic and acidic residues" evidence="1">
    <location>
        <begin position="92"/>
        <end position="115"/>
    </location>
</feature>